<dbReference type="AlphaFoldDB" id="A0A1W6ZW28"/>
<sequence length="59" mass="6611">MIVQFVQHLAHPPAKLQAWPSADRVGWLVFIARNIGEQRFNTLSLPKRGGGDRGWDISA</sequence>
<name>A0A1W6ZW28_9HYPH</name>
<keyword evidence="2" id="KW-1185">Reference proteome</keyword>
<evidence type="ECO:0000313" key="1">
    <source>
        <dbReference type="EMBL" id="ARQ01584.1"/>
    </source>
</evidence>
<accession>A0A1W6ZW28</accession>
<proteinExistence type="predicted"/>
<dbReference type="KEGG" id="psin:CAK95_22595"/>
<reference evidence="1 2" key="1">
    <citation type="submission" date="2017-05" db="EMBL/GenBank/DDBJ databases">
        <title>Full genome sequence of Pseudorhodoplanes sinuspersici.</title>
        <authorList>
            <person name="Dastgheib S.M.M."/>
            <person name="Shavandi M."/>
            <person name="Tirandaz H."/>
        </authorList>
    </citation>
    <scope>NUCLEOTIDE SEQUENCE [LARGE SCALE GENOMIC DNA]</scope>
    <source>
        <strain evidence="1 2">RIPI110</strain>
    </source>
</reference>
<evidence type="ECO:0000313" key="2">
    <source>
        <dbReference type="Proteomes" id="UP000194137"/>
    </source>
</evidence>
<protein>
    <submittedName>
        <fullName evidence="1">Uncharacterized protein</fullName>
    </submittedName>
</protein>
<dbReference type="SUPFAM" id="SSF90002">
    <property type="entry name" value="Hypothetical protein YjiA, C-terminal domain"/>
    <property type="match status" value="1"/>
</dbReference>
<gene>
    <name evidence="1" type="ORF">CAK95_22595</name>
</gene>
<dbReference type="EMBL" id="CP021112">
    <property type="protein sequence ID" value="ARQ01584.1"/>
    <property type="molecule type" value="Genomic_DNA"/>
</dbReference>
<dbReference type="Proteomes" id="UP000194137">
    <property type="component" value="Chromosome"/>
</dbReference>
<organism evidence="1 2">
    <name type="scientific">Pseudorhodoplanes sinuspersici</name>
    <dbReference type="NCBI Taxonomy" id="1235591"/>
    <lineage>
        <taxon>Bacteria</taxon>
        <taxon>Pseudomonadati</taxon>
        <taxon>Pseudomonadota</taxon>
        <taxon>Alphaproteobacteria</taxon>
        <taxon>Hyphomicrobiales</taxon>
        <taxon>Pseudorhodoplanes</taxon>
    </lineage>
</organism>